<dbReference type="SUPFAM" id="SSF48726">
    <property type="entry name" value="Immunoglobulin"/>
    <property type="match status" value="4"/>
</dbReference>
<dbReference type="InterPro" id="IPR036179">
    <property type="entry name" value="Ig-like_dom_sf"/>
</dbReference>
<dbReference type="Gene3D" id="2.60.40.10">
    <property type="entry name" value="Immunoglobulins"/>
    <property type="match status" value="4"/>
</dbReference>
<feature type="transmembrane region" description="Helical" evidence="2">
    <location>
        <begin position="440"/>
        <end position="459"/>
    </location>
</feature>
<dbReference type="PANTHER" id="PTHR46484:SF7">
    <property type="entry name" value="MYELIN-ASSOCIATED GLYCOPROTEIN-LIKE-RELATED"/>
    <property type="match status" value="1"/>
</dbReference>
<protein>
    <submittedName>
        <fullName evidence="4">Uncharacterized LOC113133269</fullName>
    </submittedName>
</protein>
<dbReference type="InParanoid" id="A0A3Q3MMN4"/>
<feature type="region of interest" description="Disordered" evidence="1">
    <location>
        <begin position="517"/>
        <end position="537"/>
    </location>
</feature>
<dbReference type="InterPro" id="IPR013783">
    <property type="entry name" value="Ig-like_fold"/>
</dbReference>
<evidence type="ECO:0000259" key="3">
    <source>
        <dbReference type="PROSITE" id="PS50835"/>
    </source>
</evidence>
<dbReference type="AlphaFoldDB" id="A0A3Q3MMN4"/>
<sequence length="604" mass="67677">MTVMGFNFIDRAEEPQLSVNGDPRVGEESKVSCTVHHTCPSAPPTLTMNGIPGVDVTRGSMLSDGVWERTVERTWIVKEEDQSVKCTVSYQGGQKATSELRLNVECPYDRITMVEPPGETIEGVAKSVICSVTYKCKKNAPTIVWNYKDVQSSLQTKKLPSNTFEATSNLTFIGSLSDNGKTLTCTAQFSHGETSDSAILRIKKYDRTFEETHENSEGLILTADVPFKFSALTRSCVVIPCSFQQQDMHLTRGIWSKKDGGVVYHNGQSYILDHFKDRTKILGDLHEGECSLEIDDVKPFDNGPFCFYAEKDNEKYRFNNSCAFLVMKASPEKPVMTPVPEEVNAGSTISVSCSVNHTCPSYPPVFSWSVTNLTSEVTDTMTTRGVWSRTSTITFMVSGGDGVKSLTCTAIFLRDKQQASTVKINVKGSLSYQLRSSLPITIPVLIILLVIILAAVLICRRRRNTDTSLQPPPRPEKRRSLWDRLSRRYNEDRARPPRPEKRRSIWSRISSRAEDGRVGWKKGREPRHPDNSANLSVGYLNNTNTVNYEAQISKPHFPSPKNNRRTPHYVKPEVSIVRVSGEVNIINKKVVAMTSSFLRKKEVI</sequence>
<name>A0A3Q3MMN4_9TELE</name>
<dbReference type="PROSITE" id="PS50835">
    <property type="entry name" value="IG_LIKE"/>
    <property type="match status" value="2"/>
</dbReference>
<dbReference type="GeneTree" id="ENSGT01150000286924"/>
<reference evidence="4" key="1">
    <citation type="submission" date="2025-08" db="UniProtKB">
        <authorList>
            <consortium name="Ensembl"/>
        </authorList>
    </citation>
    <scope>IDENTIFICATION</scope>
</reference>
<dbReference type="Ensembl" id="ENSMAMT00000024716.2">
    <property type="protein sequence ID" value="ENSMAMP00000024101.2"/>
    <property type="gene ID" value="ENSMAMG00000016164.2"/>
</dbReference>
<proteinExistence type="predicted"/>
<keyword evidence="2" id="KW-0812">Transmembrane</keyword>
<keyword evidence="2" id="KW-1133">Transmembrane helix</keyword>
<evidence type="ECO:0000313" key="4">
    <source>
        <dbReference type="Ensembl" id="ENSMAMP00000024101.2"/>
    </source>
</evidence>
<reference evidence="4" key="2">
    <citation type="submission" date="2025-09" db="UniProtKB">
        <authorList>
            <consortium name="Ensembl"/>
        </authorList>
    </citation>
    <scope>IDENTIFICATION</scope>
</reference>
<keyword evidence="5" id="KW-1185">Reference proteome</keyword>
<feature type="domain" description="Ig-like" evidence="3">
    <location>
        <begin position="107"/>
        <end position="201"/>
    </location>
</feature>
<feature type="compositionally biased region" description="Basic and acidic residues" evidence="1">
    <location>
        <begin position="517"/>
        <end position="530"/>
    </location>
</feature>
<dbReference type="Proteomes" id="UP000261640">
    <property type="component" value="Unplaced"/>
</dbReference>
<dbReference type="InterPro" id="IPR007110">
    <property type="entry name" value="Ig-like_dom"/>
</dbReference>
<evidence type="ECO:0000256" key="2">
    <source>
        <dbReference type="SAM" id="Phobius"/>
    </source>
</evidence>
<organism evidence="4 5">
    <name type="scientific">Mastacembelus armatus</name>
    <name type="common">zig-zag eel</name>
    <dbReference type="NCBI Taxonomy" id="205130"/>
    <lineage>
        <taxon>Eukaryota</taxon>
        <taxon>Metazoa</taxon>
        <taxon>Chordata</taxon>
        <taxon>Craniata</taxon>
        <taxon>Vertebrata</taxon>
        <taxon>Euteleostomi</taxon>
        <taxon>Actinopterygii</taxon>
        <taxon>Neopterygii</taxon>
        <taxon>Teleostei</taxon>
        <taxon>Neoteleostei</taxon>
        <taxon>Acanthomorphata</taxon>
        <taxon>Anabantaria</taxon>
        <taxon>Synbranchiformes</taxon>
        <taxon>Mastacembelidae</taxon>
        <taxon>Mastacembelus</taxon>
    </lineage>
</organism>
<evidence type="ECO:0000313" key="5">
    <source>
        <dbReference type="Proteomes" id="UP000261640"/>
    </source>
</evidence>
<feature type="domain" description="Ig-like" evidence="3">
    <location>
        <begin position="334"/>
        <end position="425"/>
    </location>
</feature>
<dbReference type="PANTHER" id="PTHR46484">
    <property type="entry name" value="SI:CH211-171H4.5-RELATED"/>
    <property type="match status" value="1"/>
</dbReference>
<evidence type="ECO:0000256" key="1">
    <source>
        <dbReference type="SAM" id="MobiDB-lite"/>
    </source>
</evidence>
<keyword evidence="2" id="KW-0472">Membrane</keyword>
<accession>A0A3Q3MMN4</accession>